<dbReference type="PANTHER" id="PTHR31807:SF57">
    <property type="entry name" value="QWRF FAMILY-RELATED"/>
    <property type="match status" value="1"/>
</dbReference>
<evidence type="ECO:0000256" key="1">
    <source>
        <dbReference type="ARBA" id="ARBA00010016"/>
    </source>
</evidence>
<dbReference type="GO" id="GO:0005880">
    <property type="term" value="C:nuclear microtubule"/>
    <property type="evidence" value="ECO:0000318"/>
    <property type="project" value="GO_Central"/>
</dbReference>
<reference evidence="4" key="2">
    <citation type="submission" date="2017-02" db="EMBL/GenBank/DDBJ databases">
        <title>Sunflower complete genome.</title>
        <authorList>
            <person name="Langlade N."/>
            <person name="Munos S."/>
        </authorList>
    </citation>
    <scope>NUCLEOTIDE SEQUENCE [LARGE SCALE GENOMIC DNA]</scope>
    <source>
        <tissue evidence="4">Leaves</tissue>
    </source>
</reference>
<feature type="compositionally biased region" description="Basic and acidic residues" evidence="2">
    <location>
        <begin position="76"/>
        <end position="89"/>
    </location>
</feature>
<evidence type="ECO:0000256" key="2">
    <source>
        <dbReference type="SAM" id="MobiDB-lite"/>
    </source>
</evidence>
<reference evidence="3" key="3">
    <citation type="submission" date="2020-06" db="EMBL/GenBank/DDBJ databases">
        <title>Helianthus annuus Genome sequencing and assembly Release 2.</title>
        <authorList>
            <person name="Gouzy J."/>
            <person name="Langlade N."/>
            <person name="Munos S."/>
        </authorList>
    </citation>
    <scope>NUCLEOTIDE SEQUENCE</scope>
    <source>
        <tissue evidence="3">Leaves</tissue>
    </source>
</reference>
<proteinExistence type="inferred from homology"/>
<feature type="compositionally biased region" description="Polar residues" evidence="2">
    <location>
        <begin position="335"/>
        <end position="354"/>
    </location>
</feature>
<keyword evidence="5" id="KW-1185">Reference proteome</keyword>
<feature type="compositionally biased region" description="Low complexity" evidence="2">
    <location>
        <begin position="266"/>
        <end position="277"/>
    </location>
</feature>
<name>A0A251V4I6_HELAN</name>
<feature type="region of interest" description="Disordered" evidence="2">
    <location>
        <begin position="1"/>
        <end position="29"/>
    </location>
</feature>
<dbReference type="EMBL" id="CM007892">
    <property type="protein sequence ID" value="OTG30528.1"/>
    <property type="molecule type" value="Genomic_DNA"/>
</dbReference>
<dbReference type="Proteomes" id="UP000215914">
    <property type="component" value="Chromosome 3"/>
</dbReference>
<dbReference type="PANTHER" id="PTHR31807">
    <property type="entry name" value="AUGMIN FAMILY MEMBER"/>
    <property type="match status" value="1"/>
</dbReference>
<dbReference type="Gramene" id="mRNA:HanXRQr2_Chr03g0093701">
    <property type="protein sequence ID" value="mRNA:HanXRQr2_Chr03g0093701"/>
    <property type="gene ID" value="HanXRQr2_Chr03g0093701"/>
</dbReference>
<protein>
    <submittedName>
        <fullName evidence="4">Putative QWRF family</fullName>
    </submittedName>
    <submittedName>
        <fullName evidence="3">QWRF family protein</fullName>
    </submittedName>
</protein>
<dbReference type="GO" id="GO:0008017">
    <property type="term" value="F:microtubule binding"/>
    <property type="evidence" value="ECO:0000318"/>
    <property type="project" value="GO_Central"/>
</dbReference>
<evidence type="ECO:0000313" key="3">
    <source>
        <dbReference type="EMBL" id="KAF5813051.1"/>
    </source>
</evidence>
<dbReference type="AlphaFoldDB" id="A0A251V4I6"/>
<dbReference type="InParanoid" id="A0A251V4I6"/>
<feature type="region of interest" description="Disordered" evidence="2">
    <location>
        <begin position="61"/>
        <end position="235"/>
    </location>
</feature>
<dbReference type="EMBL" id="MNCJ02000318">
    <property type="protein sequence ID" value="KAF5813051.1"/>
    <property type="molecule type" value="Genomic_DNA"/>
</dbReference>
<gene>
    <name evidence="4" type="ORF">HannXRQ_Chr03g0065521</name>
    <name evidence="3" type="ORF">HanXRQr2_Chr03g0093701</name>
</gene>
<organism evidence="4 5">
    <name type="scientific">Helianthus annuus</name>
    <name type="common">Common sunflower</name>
    <dbReference type="NCBI Taxonomy" id="4232"/>
    <lineage>
        <taxon>Eukaryota</taxon>
        <taxon>Viridiplantae</taxon>
        <taxon>Streptophyta</taxon>
        <taxon>Embryophyta</taxon>
        <taxon>Tracheophyta</taxon>
        <taxon>Spermatophyta</taxon>
        <taxon>Magnoliopsida</taxon>
        <taxon>eudicotyledons</taxon>
        <taxon>Gunneridae</taxon>
        <taxon>Pentapetalae</taxon>
        <taxon>asterids</taxon>
        <taxon>campanulids</taxon>
        <taxon>Asterales</taxon>
        <taxon>Asteraceae</taxon>
        <taxon>Asteroideae</taxon>
        <taxon>Heliantheae alliance</taxon>
        <taxon>Heliantheae</taxon>
        <taxon>Helianthus</taxon>
    </lineage>
</organism>
<dbReference type="GO" id="GO:0005737">
    <property type="term" value="C:cytoplasm"/>
    <property type="evidence" value="ECO:0000318"/>
    <property type="project" value="GO_Central"/>
</dbReference>
<feature type="compositionally biased region" description="Polar residues" evidence="2">
    <location>
        <begin position="7"/>
        <end position="17"/>
    </location>
</feature>
<dbReference type="InterPro" id="IPR007573">
    <property type="entry name" value="QWRF"/>
</dbReference>
<feature type="compositionally biased region" description="Low complexity" evidence="2">
    <location>
        <begin position="64"/>
        <end position="75"/>
    </location>
</feature>
<feature type="compositionally biased region" description="Polar residues" evidence="2">
    <location>
        <begin position="198"/>
        <end position="211"/>
    </location>
</feature>
<feature type="compositionally biased region" description="Low complexity" evidence="2">
    <location>
        <begin position="375"/>
        <end position="387"/>
    </location>
</feature>
<feature type="compositionally biased region" description="Polar residues" evidence="2">
    <location>
        <begin position="154"/>
        <end position="186"/>
    </location>
</feature>
<evidence type="ECO:0000313" key="5">
    <source>
        <dbReference type="Proteomes" id="UP000215914"/>
    </source>
</evidence>
<feature type="compositionally biased region" description="Polar residues" evidence="2">
    <location>
        <begin position="90"/>
        <end position="99"/>
    </location>
</feature>
<comment type="similarity">
    <text evidence="1">Belongs to the QWRF family.</text>
</comment>
<accession>A0A251V4I6</accession>
<reference evidence="3 5" key="1">
    <citation type="journal article" date="2017" name="Nature">
        <title>The sunflower genome provides insights into oil metabolism, flowering and Asterid evolution.</title>
        <authorList>
            <person name="Badouin H."/>
            <person name="Gouzy J."/>
            <person name="Grassa C.J."/>
            <person name="Murat F."/>
            <person name="Staton S.E."/>
            <person name="Cottret L."/>
            <person name="Lelandais-Briere C."/>
            <person name="Owens G.L."/>
            <person name="Carrere S."/>
            <person name="Mayjonade B."/>
            <person name="Legrand L."/>
            <person name="Gill N."/>
            <person name="Kane N.C."/>
            <person name="Bowers J.E."/>
            <person name="Hubner S."/>
            <person name="Bellec A."/>
            <person name="Berard A."/>
            <person name="Berges H."/>
            <person name="Blanchet N."/>
            <person name="Boniface M.C."/>
            <person name="Brunel D."/>
            <person name="Catrice O."/>
            <person name="Chaidir N."/>
            <person name="Claudel C."/>
            <person name="Donnadieu C."/>
            <person name="Faraut T."/>
            <person name="Fievet G."/>
            <person name="Helmstetter N."/>
            <person name="King M."/>
            <person name="Knapp S.J."/>
            <person name="Lai Z."/>
            <person name="Le Paslier M.C."/>
            <person name="Lippi Y."/>
            <person name="Lorenzon L."/>
            <person name="Mandel J.R."/>
            <person name="Marage G."/>
            <person name="Marchand G."/>
            <person name="Marquand E."/>
            <person name="Bret-Mestries E."/>
            <person name="Morien E."/>
            <person name="Nambeesan S."/>
            <person name="Nguyen T."/>
            <person name="Pegot-Espagnet P."/>
            <person name="Pouilly N."/>
            <person name="Raftis F."/>
            <person name="Sallet E."/>
            <person name="Schiex T."/>
            <person name="Thomas J."/>
            <person name="Vandecasteele C."/>
            <person name="Vares D."/>
            <person name="Vear F."/>
            <person name="Vautrin S."/>
            <person name="Crespi M."/>
            <person name="Mangin B."/>
            <person name="Burke J.M."/>
            <person name="Salse J."/>
            <person name="Munos S."/>
            <person name="Vincourt P."/>
            <person name="Rieseberg L.H."/>
            <person name="Langlade N.B."/>
        </authorList>
    </citation>
    <scope>NUCLEOTIDE SEQUENCE [LARGE SCALE GENOMIC DNA]</scope>
    <source>
        <strain evidence="5">cv. SF193</strain>
        <tissue evidence="3">Leaves</tissue>
    </source>
</reference>
<dbReference type="OrthoDB" id="1643290at2759"/>
<feature type="compositionally biased region" description="Polar residues" evidence="2">
    <location>
        <begin position="117"/>
        <end position="127"/>
    </location>
</feature>
<dbReference type="GO" id="GO:0051225">
    <property type="term" value="P:spindle assembly"/>
    <property type="evidence" value="ECO:0000318"/>
    <property type="project" value="GO_Central"/>
</dbReference>
<evidence type="ECO:0000313" key="4">
    <source>
        <dbReference type="EMBL" id="OTG30528.1"/>
    </source>
</evidence>
<dbReference type="Pfam" id="PF04484">
    <property type="entry name" value="QWRF"/>
    <property type="match status" value="1"/>
</dbReference>
<feature type="region of interest" description="Disordered" evidence="2">
    <location>
        <begin position="254"/>
        <end position="409"/>
    </location>
</feature>
<dbReference type="OMA" id="VNQHRWP"/>
<dbReference type="STRING" id="4232.A0A251V4I6"/>
<feature type="compositionally biased region" description="Basic and acidic residues" evidence="2">
    <location>
        <begin position="131"/>
        <end position="152"/>
    </location>
</feature>
<sequence length="638" mass="69768">MDAQENPRPSSNVGESNEGTHRHGRSRSGWGLSTAVHAVHGVGFVAKKVINNRYTDSLWHTRKSSSSASGPSDGSSDAKRENHSHETASHHSSQPSLNVEENEQPTHEREDVPLQGRNVNTTGSNVGDQLEDLKPQEVDERSENKKPTDGSHVKSVNQHRWPSSSTAGSTVWPSTAAGNSKPSASSHGRHVNQHRWPGTTSSNVVNQSENLEPSDGSHAKPVNQHRWPGTAGSNVLNKTINNFYEASRVPKLNRKSFPYSKPSQESSTNATNPPSSSVVDDDKVIESQPSSPNKSHVLASRGVSPLRTRAFTKGVKPSHVVRGASLTPATRGDSDTTTTRESSLVSTRGVSPTPSREVILTPARGVSPTPSRGISPTPSTGVSPTPTREVGHDARDVSPTPMKPHKSSGRRHFFSANILSVFTKIVDNRKEKHVSDLKEAAQHLELLYNIQVQWQFANASAEAALDHQRKTAEKSLSDVWRAILELRDSLASKKVDMTLLILQLKLYAVLYRQMAYIDEWASIQKEHESALFATANDLQARSLSLPITGGVKADIKSLKLIVFSTIQVLQATISCIQSTLSKLDKTHFLASELANLVLHERALLDECEIFLASAAPLHIEECSLRSYLLQFNRTNMTE</sequence>